<name>D6Y830_THEBD</name>
<evidence type="ECO:0000256" key="1">
    <source>
        <dbReference type="SAM" id="MobiDB-lite"/>
    </source>
</evidence>
<dbReference type="Proteomes" id="UP000006640">
    <property type="component" value="Chromosome"/>
</dbReference>
<dbReference type="EMBL" id="CP001874">
    <property type="protein sequence ID" value="ADG87849.1"/>
    <property type="molecule type" value="Genomic_DNA"/>
</dbReference>
<protein>
    <submittedName>
        <fullName evidence="2">Uncharacterized protein</fullName>
    </submittedName>
</protein>
<dbReference type="AlphaFoldDB" id="D6Y830"/>
<proteinExistence type="predicted"/>
<accession>D6Y830</accession>
<dbReference type="KEGG" id="tbi:Tbis_1127"/>
<gene>
    <name evidence="2" type="ordered locus">Tbis_1127</name>
</gene>
<dbReference type="HOGENOM" id="CLU_1011679_0_0_11"/>
<evidence type="ECO:0000313" key="2">
    <source>
        <dbReference type="EMBL" id="ADG87849.1"/>
    </source>
</evidence>
<sequence length="275" mass="27641">MLLAVAGVTGVVTVAGLGIALGASAPEGRPAVPQPASASGSPPADRALAVSRIGDAATRSPDPTGPGAGTRANRPGADPAAPPPTPGQRDGAAHGTGGNTERAGAAHGTGDGAAPGDGAPYATGAGQDQRAGAPQGIGGGPETGPERAPGRTPGRATEDAREEASGTGDRPAPTPRSGDGRAPDRAAHGDGRPRVASGTGRPRADGRNRTRPRRTTPRVTAKQKRARKNASQRWTKPHIDWPTPVGPHRIPNPCATFDGLRRSYCHQVLQRLMSG</sequence>
<feature type="compositionally biased region" description="Low complexity" evidence="1">
    <location>
        <begin position="30"/>
        <end position="47"/>
    </location>
</feature>
<evidence type="ECO:0000313" key="3">
    <source>
        <dbReference type="Proteomes" id="UP000006640"/>
    </source>
</evidence>
<feature type="region of interest" description="Disordered" evidence="1">
    <location>
        <begin position="24"/>
        <end position="247"/>
    </location>
</feature>
<organism evidence="2 3">
    <name type="scientific">Thermobispora bispora (strain ATCC 19993 / DSM 43833 / CBS 139.67 / JCM 10125 / KCTC 9307 / NBRC 14880 / R51)</name>
    <dbReference type="NCBI Taxonomy" id="469371"/>
    <lineage>
        <taxon>Bacteria</taxon>
        <taxon>Bacillati</taxon>
        <taxon>Actinomycetota</taxon>
        <taxon>Actinomycetes</taxon>
        <taxon>Streptosporangiales</taxon>
        <taxon>Streptosporangiaceae</taxon>
        <taxon>Thermobispora</taxon>
    </lineage>
</organism>
<keyword evidence="3" id="KW-1185">Reference proteome</keyword>
<feature type="compositionally biased region" description="Basic and acidic residues" evidence="1">
    <location>
        <begin position="178"/>
        <end position="193"/>
    </location>
</feature>
<reference evidence="2 3" key="1">
    <citation type="submission" date="2010-01" db="EMBL/GenBank/DDBJ databases">
        <title>The complete genome of Thermobispora bispora DSM 43833.</title>
        <authorList>
            <consortium name="US DOE Joint Genome Institute (JGI-PGF)"/>
            <person name="Lucas S."/>
            <person name="Copeland A."/>
            <person name="Lapidus A."/>
            <person name="Glavina del Rio T."/>
            <person name="Dalin E."/>
            <person name="Tice H."/>
            <person name="Bruce D."/>
            <person name="Goodwin L."/>
            <person name="Pitluck S."/>
            <person name="Kyrpides N."/>
            <person name="Mavromatis K."/>
            <person name="Ivanova N."/>
            <person name="Mikhailova N."/>
            <person name="Chertkov O."/>
            <person name="Brettin T."/>
            <person name="Detter J.C."/>
            <person name="Han C."/>
            <person name="Larimer F."/>
            <person name="Land M."/>
            <person name="Hauser L."/>
            <person name="Markowitz V."/>
            <person name="Cheng J.-F."/>
            <person name="Hugenholtz P."/>
            <person name="Woyke T."/>
            <person name="Wu D."/>
            <person name="Jando M."/>
            <person name="Schneider S."/>
            <person name="Klenk H.-P."/>
            <person name="Eisen J.A."/>
        </authorList>
    </citation>
    <scope>NUCLEOTIDE SEQUENCE [LARGE SCALE GENOMIC DNA]</scope>
    <source>
        <strain evidence="3">ATCC 19993 / DSM 43833 / CBS 139.67 / JCM 10125 / KCTC 9307 / NBRC 14880 / R51</strain>
    </source>
</reference>
<feature type="compositionally biased region" description="Basic residues" evidence="1">
    <location>
        <begin position="209"/>
        <end position="230"/>
    </location>
</feature>
<feature type="compositionally biased region" description="Low complexity" evidence="1">
    <location>
        <begin position="116"/>
        <end position="126"/>
    </location>
</feature>